<name>A0A0R0EBP2_SOYBN</name>
<gene>
    <name evidence="1" type="ORF">GLYMA_20G122700</name>
</gene>
<accession>A0A0R0EBP2</accession>
<dbReference type="EMBL" id="CM000853">
    <property type="protein sequence ID" value="KRG90933.2"/>
    <property type="molecule type" value="Genomic_DNA"/>
</dbReference>
<evidence type="ECO:0000313" key="3">
    <source>
        <dbReference type="Proteomes" id="UP000008827"/>
    </source>
</evidence>
<dbReference type="Gramene" id="KRG90933">
    <property type="protein sequence ID" value="KRG90933"/>
    <property type="gene ID" value="GLYMA_20G122700"/>
</dbReference>
<proteinExistence type="predicted"/>
<dbReference type="EnsemblPlants" id="KRG90933">
    <property type="protein sequence ID" value="KRG90933"/>
    <property type="gene ID" value="GLYMA_20G122700"/>
</dbReference>
<protein>
    <submittedName>
        <fullName evidence="1 2">Uncharacterized protein</fullName>
    </submittedName>
</protein>
<evidence type="ECO:0000313" key="2">
    <source>
        <dbReference type="EnsemblPlants" id="KRG90933"/>
    </source>
</evidence>
<reference evidence="1" key="3">
    <citation type="submission" date="2018-07" db="EMBL/GenBank/DDBJ databases">
        <title>WGS assembly of Glycine max.</title>
        <authorList>
            <person name="Schmutz J."/>
            <person name="Cannon S."/>
            <person name="Schlueter J."/>
            <person name="Ma J."/>
            <person name="Mitros T."/>
            <person name="Nelson W."/>
            <person name="Hyten D."/>
            <person name="Song Q."/>
            <person name="Thelen J."/>
            <person name="Cheng J."/>
            <person name="Xu D."/>
            <person name="Hellsten U."/>
            <person name="May G."/>
            <person name="Yu Y."/>
            <person name="Sakurai T."/>
            <person name="Umezawa T."/>
            <person name="Bhattacharyya M."/>
            <person name="Sandhu D."/>
            <person name="Valliyodan B."/>
            <person name="Lindquist E."/>
            <person name="Peto M."/>
            <person name="Grant D."/>
            <person name="Shu S."/>
            <person name="Goodstein D."/>
            <person name="Barry K."/>
            <person name="Futrell-Griggs M."/>
            <person name="Abernathy B."/>
            <person name="Du J."/>
            <person name="Tian Z."/>
            <person name="Zhu L."/>
            <person name="Gill N."/>
            <person name="Joshi T."/>
            <person name="Libault M."/>
            <person name="Sethuraman A."/>
            <person name="Zhang X."/>
            <person name="Shinozaki K."/>
            <person name="Nguyen H."/>
            <person name="Wing R."/>
            <person name="Cregan P."/>
            <person name="Specht J."/>
            <person name="Grimwood J."/>
            <person name="Rokhsar D."/>
            <person name="Stacey G."/>
            <person name="Shoemaker R."/>
            <person name="Jackson S."/>
        </authorList>
    </citation>
    <scope>NUCLEOTIDE SEQUENCE</scope>
    <source>
        <tissue evidence="1">Callus</tissue>
    </source>
</reference>
<reference evidence="1 2" key="1">
    <citation type="journal article" date="2010" name="Nature">
        <title>Genome sequence of the palaeopolyploid soybean.</title>
        <authorList>
            <person name="Schmutz J."/>
            <person name="Cannon S.B."/>
            <person name="Schlueter J."/>
            <person name="Ma J."/>
            <person name="Mitros T."/>
            <person name="Nelson W."/>
            <person name="Hyten D.L."/>
            <person name="Song Q."/>
            <person name="Thelen J.J."/>
            <person name="Cheng J."/>
            <person name="Xu D."/>
            <person name="Hellsten U."/>
            <person name="May G.D."/>
            <person name="Yu Y."/>
            <person name="Sakurai T."/>
            <person name="Umezawa T."/>
            <person name="Bhattacharyya M.K."/>
            <person name="Sandhu D."/>
            <person name="Valliyodan B."/>
            <person name="Lindquist E."/>
            <person name="Peto M."/>
            <person name="Grant D."/>
            <person name="Shu S."/>
            <person name="Goodstein D."/>
            <person name="Barry K."/>
            <person name="Futrell-Griggs M."/>
            <person name="Abernathy B."/>
            <person name="Du J."/>
            <person name="Tian Z."/>
            <person name="Zhu L."/>
            <person name="Gill N."/>
            <person name="Joshi T."/>
            <person name="Libault M."/>
            <person name="Sethuraman A."/>
            <person name="Zhang X.-C."/>
            <person name="Shinozaki K."/>
            <person name="Nguyen H.T."/>
            <person name="Wing R.A."/>
            <person name="Cregan P."/>
            <person name="Specht J."/>
            <person name="Grimwood J."/>
            <person name="Rokhsar D."/>
            <person name="Stacey G."/>
            <person name="Shoemaker R.C."/>
            <person name="Jackson S.A."/>
        </authorList>
    </citation>
    <scope>NUCLEOTIDE SEQUENCE</scope>
    <source>
        <strain evidence="2">cv. Williams 82</strain>
        <tissue evidence="1">Callus</tissue>
    </source>
</reference>
<dbReference type="InParanoid" id="A0A0R0EBP2"/>
<accession>A0A2K7F5J0</accession>
<sequence>MCKNYITIHRLGKHAMILYLREAFGRPSWEGEWRVLGFWGCTKRRPCKLLLRCRFGYVLLLSFSTRYLCSVLLCEPEE</sequence>
<organism evidence="1">
    <name type="scientific">Glycine max</name>
    <name type="common">Soybean</name>
    <name type="synonym">Glycine hispida</name>
    <dbReference type="NCBI Taxonomy" id="3847"/>
    <lineage>
        <taxon>Eukaryota</taxon>
        <taxon>Viridiplantae</taxon>
        <taxon>Streptophyta</taxon>
        <taxon>Embryophyta</taxon>
        <taxon>Tracheophyta</taxon>
        <taxon>Spermatophyta</taxon>
        <taxon>Magnoliopsida</taxon>
        <taxon>eudicotyledons</taxon>
        <taxon>Gunneridae</taxon>
        <taxon>Pentapetalae</taxon>
        <taxon>rosids</taxon>
        <taxon>fabids</taxon>
        <taxon>Fabales</taxon>
        <taxon>Fabaceae</taxon>
        <taxon>Papilionoideae</taxon>
        <taxon>50 kb inversion clade</taxon>
        <taxon>NPAAA clade</taxon>
        <taxon>indigoferoid/millettioid clade</taxon>
        <taxon>Phaseoleae</taxon>
        <taxon>Glycine</taxon>
        <taxon>Glycine subgen. Soja</taxon>
    </lineage>
</organism>
<dbReference type="AlphaFoldDB" id="A0A0R0EBP2"/>
<keyword evidence="3" id="KW-1185">Reference proteome</keyword>
<dbReference type="Proteomes" id="UP000008827">
    <property type="component" value="Chromosome 20"/>
</dbReference>
<evidence type="ECO:0000313" key="1">
    <source>
        <dbReference type="EMBL" id="KRG90933.2"/>
    </source>
</evidence>
<reference evidence="2" key="2">
    <citation type="submission" date="2018-02" db="UniProtKB">
        <authorList>
            <consortium name="EnsemblPlants"/>
        </authorList>
    </citation>
    <scope>IDENTIFICATION</scope>
    <source>
        <strain evidence="2">Williams 82</strain>
    </source>
</reference>